<dbReference type="SUPFAM" id="SSF53271">
    <property type="entry name" value="PRTase-like"/>
    <property type="match status" value="1"/>
</dbReference>
<dbReference type="GO" id="GO:0046872">
    <property type="term" value="F:metal ion binding"/>
    <property type="evidence" value="ECO:0007669"/>
    <property type="project" value="UniProtKB-KW"/>
</dbReference>
<evidence type="ECO:0000313" key="7">
    <source>
        <dbReference type="Proteomes" id="UP000033066"/>
    </source>
</evidence>
<dbReference type="RefSeq" id="WP_048109160.1">
    <property type="nucleotide sequence ID" value="NZ_CP009517.1"/>
</dbReference>
<dbReference type="InterPro" id="IPR013785">
    <property type="entry name" value="Aldolase_TIM"/>
</dbReference>
<evidence type="ECO:0000256" key="2">
    <source>
        <dbReference type="ARBA" id="ARBA00022723"/>
    </source>
</evidence>
<dbReference type="InterPro" id="IPR058240">
    <property type="entry name" value="rSAM_sf"/>
</dbReference>
<dbReference type="AlphaFoldDB" id="A0A0E3SPD0"/>
<keyword evidence="7" id="KW-1185">Reference proteome</keyword>
<dbReference type="OrthoDB" id="5620at2157"/>
<feature type="domain" description="Radical SAM core" evidence="5">
    <location>
        <begin position="726"/>
        <end position="948"/>
    </location>
</feature>
<dbReference type="GeneID" id="24790611"/>
<dbReference type="Pfam" id="PF04055">
    <property type="entry name" value="Radical_SAM"/>
    <property type="match status" value="1"/>
</dbReference>
<protein>
    <recommendedName>
        <fullName evidence="5">Radical SAM core domain-containing protein</fullName>
    </recommendedName>
</protein>
<accession>A0A0E3SPD0</accession>
<organism evidence="6 7">
    <name type="scientific">Methanosarcina barkeri 3</name>
    <dbReference type="NCBI Taxonomy" id="1434107"/>
    <lineage>
        <taxon>Archaea</taxon>
        <taxon>Methanobacteriati</taxon>
        <taxon>Methanobacteriota</taxon>
        <taxon>Stenosarchaea group</taxon>
        <taxon>Methanomicrobia</taxon>
        <taxon>Methanosarcinales</taxon>
        <taxon>Methanosarcinaceae</taxon>
        <taxon>Methanosarcina</taxon>
    </lineage>
</organism>
<dbReference type="InterPro" id="IPR007197">
    <property type="entry name" value="rSAM"/>
</dbReference>
<dbReference type="InterPro" id="IPR050377">
    <property type="entry name" value="Radical_SAM_PqqE_MftC-like"/>
</dbReference>
<evidence type="ECO:0000256" key="3">
    <source>
        <dbReference type="ARBA" id="ARBA00023004"/>
    </source>
</evidence>
<proteinExistence type="predicted"/>
<dbReference type="SUPFAM" id="SSF102114">
    <property type="entry name" value="Radical SAM enzymes"/>
    <property type="match status" value="1"/>
</dbReference>
<dbReference type="PATRIC" id="fig|1434107.4.peg.3767"/>
<dbReference type="EMBL" id="CP009517">
    <property type="protein sequence ID" value="AKB83547.1"/>
    <property type="molecule type" value="Genomic_DNA"/>
</dbReference>
<name>A0A0E3SPD0_METBA</name>
<evidence type="ECO:0000259" key="5">
    <source>
        <dbReference type="PROSITE" id="PS51918"/>
    </source>
</evidence>
<dbReference type="CDD" id="cd01335">
    <property type="entry name" value="Radical_SAM"/>
    <property type="match status" value="1"/>
</dbReference>
<dbReference type="SFLD" id="SFLDG01067">
    <property type="entry name" value="SPASM/twitch_domain_containing"/>
    <property type="match status" value="1"/>
</dbReference>
<dbReference type="InterPro" id="IPR056920">
    <property type="entry name" value="PRTase-CE"/>
</dbReference>
<dbReference type="KEGG" id="mbak:MSBR3_2969"/>
<sequence length="1087" mass="127315">MYELNSIKKSLEDLKEKHKLDYSLIKAYAGSLIIKNPSLDIYQIKELLSLNEVVLNDFKPSEFEDNYIIIHKQNVAQTNEYVAFKNKLNNELEGVELDKVEKWLDQFPFFDWKIYGLKLLSETLYINEKNKDDNLKTILNFVSDPDKTVISDIKGLVKSSVNLFYGLNKFSKISVENIILSKDLEPNDDRDIVFIDDFIGSGNQATKYIKQLKREGKIDKQKLYLFAIVGLSEGIKRLEEEKLFSEVKVVHKIEHKAFDNSYIFSTSDAGKAKDVISNIGKQLTDEKMSLGYDNSQALVFFHNSSPNNSLPIFWAEGKCKILEGIDKESSEITWNPLFPRKEKGMHIYSENVTNITSEEKSYKNLKKIIKDINGNNEITDNITYILMKIIKEGNNTYIYDEKELSKFISEDDLKLDNRINKALYSNSLEWLGKTKNNYFVKYGIGYILKLNEFQQELKHYIFSKEEDADFTYILNKIDQDKKAVSYTSDSFNFLNTKKPEYEPYTLADKVQPNDTIRIMSYHYRYALTQDKIMNIFEKKLKQNVKIKIMLMHPYSPHIRLPQTRNEIIQATSNLIDIAIKERSRHLEVRYYGKKLVDDQQNESKNFLFRGHIYGNEAIAFVPFPSKRSNGTVLGDPYYLTWDKQNVFVFINKDNDSLLNIIELYQNYFDDIWYDSSTLINEFLEEEMINGIDNKLISQLSDKFKSYNELKNITNWYENNENIVSDIKNKELVQIEIHPTNKCNLICSFCFYKDRRIYQEMNTSTLERIIDDVYKYGKRIIFSGGGEPTYYSDIESIIKKCKEYKLPIGIITNGYFDKSFIDCIYRNFEKDDFIRFSIDAGSSKNFNNIKGIRGNGDIYNKILNNIKTISEYNNRHFEVSIGYAVGSKNCDLSEIFSFLDFLRRNIKSDIKIMFRPIIDIPEEELFSSESLNNEQIDMLLNNIFEIERKIPIEVKHNLSDFVLRLETLKNTRNYGIIRNSNTNENRCYIAYSAPIIEPDGNIFLCHISSKLWRINKDSPGSLIGYSVENPIGQIINNRNFSDIWDDFKNKPNNKYYYCNNSKLCNPRDLLLNKKMNRNYVLQMQNQPP</sequence>
<dbReference type="InterPro" id="IPR029057">
    <property type="entry name" value="PRTase-like"/>
</dbReference>
<dbReference type="GO" id="GO:0003824">
    <property type="term" value="F:catalytic activity"/>
    <property type="evidence" value="ECO:0007669"/>
    <property type="project" value="InterPro"/>
</dbReference>
<evidence type="ECO:0000256" key="4">
    <source>
        <dbReference type="ARBA" id="ARBA00023014"/>
    </source>
</evidence>
<dbReference type="PANTHER" id="PTHR11228">
    <property type="entry name" value="RADICAL SAM DOMAIN PROTEIN"/>
    <property type="match status" value="1"/>
</dbReference>
<evidence type="ECO:0000256" key="1">
    <source>
        <dbReference type="ARBA" id="ARBA00022691"/>
    </source>
</evidence>
<dbReference type="SFLD" id="SFLDS00029">
    <property type="entry name" value="Radical_SAM"/>
    <property type="match status" value="1"/>
</dbReference>
<dbReference type="Gene3D" id="3.20.20.70">
    <property type="entry name" value="Aldolase class I"/>
    <property type="match status" value="1"/>
</dbReference>
<reference evidence="6" key="1">
    <citation type="submission" date="2014-07" db="EMBL/GenBank/DDBJ databases">
        <title>Methanogenic archaea and the global carbon cycle.</title>
        <authorList>
            <person name="Henriksen J.R."/>
            <person name="Luke J."/>
            <person name="Reinhart S."/>
            <person name="Benedict M.N."/>
            <person name="Youngblut N.D."/>
            <person name="Metcalf M.E."/>
            <person name="Whitaker R.J."/>
            <person name="Metcalf W.W."/>
        </authorList>
    </citation>
    <scope>NUCLEOTIDE SEQUENCE [LARGE SCALE GENOMIC DNA]</scope>
    <source>
        <strain evidence="6">3</strain>
    </source>
</reference>
<dbReference type="PROSITE" id="PS51918">
    <property type="entry name" value="RADICAL_SAM"/>
    <property type="match status" value="1"/>
</dbReference>
<dbReference type="PANTHER" id="PTHR11228:SF7">
    <property type="entry name" value="PQQA PEPTIDE CYCLASE"/>
    <property type="match status" value="1"/>
</dbReference>
<dbReference type="Proteomes" id="UP000033066">
    <property type="component" value="Chromosome"/>
</dbReference>
<dbReference type="Pfam" id="PF24390">
    <property type="entry name" value="PRTase-CE"/>
    <property type="match status" value="1"/>
</dbReference>
<dbReference type="HOGENOM" id="CLU_285079_0_0_2"/>
<keyword evidence="3" id="KW-0408">Iron</keyword>
<keyword evidence="1" id="KW-0949">S-adenosyl-L-methionine</keyword>
<keyword evidence="4" id="KW-0411">Iron-sulfur</keyword>
<evidence type="ECO:0000313" key="6">
    <source>
        <dbReference type="EMBL" id="AKB83547.1"/>
    </source>
</evidence>
<dbReference type="GO" id="GO:0051536">
    <property type="term" value="F:iron-sulfur cluster binding"/>
    <property type="evidence" value="ECO:0007669"/>
    <property type="project" value="UniProtKB-KW"/>
</dbReference>
<gene>
    <name evidence="6" type="ORF">MSBR3_2969</name>
</gene>
<keyword evidence="2" id="KW-0479">Metal-binding</keyword>